<feature type="transmembrane region" description="Helical" evidence="8">
    <location>
        <begin position="466"/>
        <end position="485"/>
    </location>
</feature>
<feature type="transmembrane region" description="Helical" evidence="8">
    <location>
        <begin position="192"/>
        <end position="213"/>
    </location>
</feature>
<evidence type="ECO:0000256" key="5">
    <source>
        <dbReference type="ARBA" id="ARBA00023136"/>
    </source>
</evidence>
<dbReference type="Gene3D" id="1.20.1250.20">
    <property type="entry name" value="MFS general substrate transporter like domains"/>
    <property type="match status" value="1"/>
</dbReference>
<proteinExistence type="inferred from homology"/>
<dbReference type="SUPFAM" id="SSF103473">
    <property type="entry name" value="MFS general substrate transporter"/>
    <property type="match status" value="1"/>
</dbReference>
<dbReference type="RefSeq" id="XP_015524025.2">
    <property type="nucleotide sequence ID" value="XM_015668539.2"/>
</dbReference>
<dbReference type="InterPro" id="IPR020846">
    <property type="entry name" value="MFS_dom"/>
</dbReference>
<feature type="transmembrane region" description="Helical" evidence="8">
    <location>
        <begin position="159"/>
        <end position="180"/>
    </location>
</feature>
<feature type="transmembrane region" description="Helical" evidence="8">
    <location>
        <begin position="398"/>
        <end position="422"/>
    </location>
</feature>
<dbReference type="InterPro" id="IPR005828">
    <property type="entry name" value="MFS_sugar_transport-like"/>
</dbReference>
<organism evidence="11">
    <name type="scientific">Neodiprion lecontei</name>
    <name type="common">Redheaded pine sawfly</name>
    <dbReference type="NCBI Taxonomy" id="441921"/>
    <lineage>
        <taxon>Eukaryota</taxon>
        <taxon>Metazoa</taxon>
        <taxon>Ecdysozoa</taxon>
        <taxon>Arthropoda</taxon>
        <taxon>Hexapoda</taxon>
        <taxon>Insecta</taxon>
        <taxon>Pterygota</taxon>
        <taxon>Neoptera</taxon>
        <taxon>Endopterygota</taxon>
        <taxon>Hymenoptera</taxon>
        <taxon>Tenthredinoidea</taxon>
        <taxon>Diprionidae</taxon>
        <taxon>Diprioninae</taxon>
        <taxon>Neodiprion</taxon>
    </lineage>
</organism>
<evidence type="ECO:0000313" key="10">
    <source>
        <dbReference type="Proteomes" id="UP000829291"/>
    </source>
</evidence>
<evidence type="ECO:0000259" key="9">
    <source>
        <dbReference type="PROSITE" id="PS50850"/>
    </source>
</evidence>
<name>A0A6J0CC70_NEOLC</name>
<protein>
    <submittedName>
        <fullName evidence="11">Facilitated trehalose transporter Tret1</fullName>
    </submittedName>
</protein>
<comment type="subcellular location">
    <subcellularLocation>
        <location evidence="1">Cell membrane</location>
        <topology evidence="1">Multi-pass membrane protein</topology>
    </subcellularLocation>
</comment>
<comment type="similarity">
    <text evidence="7">Belongs to the major facilitator superfamily. Sugar transporter (TC 2.A.1.1) family.</text>
</comment>
<evidence type="ECO:0000256" key="3">
    <source>
        <dbReference type="ARBA" id="ARBA00022692"/>
    </source>
</evidence>
<feature type="transmembrane region" description="Helical" evidence="8">
    <location>
        <begin position="364"/>
        <end position="386"/>
    </location>
</feature>
<dbReference type="InterPro" id="IPR044775">
    <property type="entry name" value="MFS_ERD6/Tret1-like"/>
</dbReference>
<dbReference type="OrthoDB" id="6612291at2759"/>
<dbReference type="InterPro" id="IPR003663">
    <property type="entry name" value="Sugar/inositol_transpt"/>
</dbReference>
<keyword evidence="3 8" id="KW-0812">Transmembrane</keyword>
<feature type="transmembrane region" description="Helical" evidence="8">
    <location>
        <begin position="61"/>
        <end position="81"/>
    </location>
</feature>
<feature type="transmembrane region" description="Helical" evidence="8">
    <location>
        <begin position="104"/>
        <end position="124"/>
    </location>
</feature>
<dbReference type="PROSITE" id="PS00217">
    <property type="entry name" value="SUGAR_TRANSPORT_2"/>
    <property type="match status" value="1"/>
</dbReference>
<keyword evidence="5 8" id="KW-0472">Membrane</keyword>
<evidence type="ECO:0000256" key="4">
    <source>
        <dbReference type="ARBA" id="ARBA00022989"/>
    </source>
</evidence>
<dbReference type="InterPro" id="IPR036259">
    <property type="entry name" value="MFS_trans_sf"/>
</dbReference>
<dbReference type="InParanoid" id="A0A6J0CC70"/>
<reference evidence="11" key="1">
    <citation type="submission" date="2025-08" db="UniProtKB">
        <authorList>
            <consortium name="RefSeq"/>
        </authorList>
    </citation>
    <scope>IDENTIFICATION</scope>
    <source>
        <tissue evidence="11">Thorax and Abdomen</tissue>
    </source>
</reference>
<evidence type="ECO:0000256" key="1">
    <source>
        <dbReference type="ARBA" id="ARBA00004651"/>
    </source>
</evidence>
<sequence>MHRYDQEDLAGPNQADVWAVSDRTPLLQGHCSTMGDKIGISQQTLVSNAEFSSNGKKLPQYIAAIAATLGSLAFGAVLGWSTSGGDGGIDLAAEYNITISSSEFSWIGSITNLGAAAVCVPFGVLMDLIGRKPSMLLLVAPFLVGWGLIIWANSVVMFYVGRFILGVSGGAFCVAAPVYTGEISEPSVRGTLGSYFQLMLTIGILFSYTLGAFAPIKTLSIVSAIIPLIFFAVFFFMPESPAYYLMKNKDDLARSSLLRLRGPAYDIEQELQAKKDTIAEEVKNKASFLEAIKTQVARKGLIVAFGLMMFQQLSGVNAIIFYTGSIFGEGGSMSSETSTIIVGVIQVVAVFASTLVVDKLGRKILLISSSTVMTIGAFTVGIYFYLSHTGVDVSAYNWIPLIAVCLFIFMFNLGLGPIPWMMVGELFAPQIKGIAGSSACLFNWIMAFLVTKFYSDLVTAFGNYTTFWIFSVVCALSIVFFVFVVPETKGKTLEQIQQEMGAVPAPPPTSNTIKV</sequence>
<feature type="domain" description="Major facilitator superfamily (MFS) profile" evidence="9">
    <location>
        <begin position="59"/>
        <end position="489"/>
    </location>
</feature>
<keyword evidence="6" id="KW-0325">Glycoprotein</keyword>
<dbReference type="Pfam" id="PF00083">
    <property type="entry name" value="Sugar_tr"/>
    <property type="match status" value="1"/>
</dbReference>
<feature type="transmembrane region" description="Helical" evidence="8">
    <location>
        <begin position="339"/>
        <end position="357"/>
    </location>
</feature>
<keyword evidence="2" id="KW-1003">Cell membrane</keyword>
<dbReference type="GO" id="GO:0005886">
    <property type="term" value="C:plasma membrane"/>
    <property type="evidence" value="ECO:0007669"/>
    <property type="project" value="UniProtKB-SubCell"/>
</dbReference>
<keyword evidence="10" id="KW-1185">Reference proteome</keyword>
<dbReference type="NCBIfam" id="TIGR00879">
    <property type="entry name" value="SP"/>
    <property type="match status" value="1"/>
</dbReference>
<dbReference type="PROSITE" id="PS50850">
    <property type="entry name" value="MFS"/>
    <property type="match status" value="1"/>
</dbReference>
<evidence type="ECO:0000256" key="2">
    <source>
        <dbReference type="ARBA" id="ARBA00022475"/>
    </source>
</evidence>
<evidence type="ECO:0000313" key="11">
    <source>
        <dbReference type="RefSeq" id="XP_015524025.2"/>
    </source>
</evidence>
<dbReference type="InterPro" id="IPR050549">
    <property type="entry name" value="MFS_Trehalose_Transporter"/>
</dbReference>
<evidence type="ECO:0000256" key="7">
    <source>
        <dbReference type="RuleBase" id="RU003346"/>
    </source>
</evidence>
<dbReference type="Proteomes" id="UP000829291">
    <property type="component" value="Chromosome 3"/>
</dbReference>
<feature type="transmembrane region" description="Helical" evidence="8">
    <location>
        <begin position="219"/>
        <end position="237"/>
    </location>
</feature>
<feature type="transmembrane region" description="Helical" evidence="8">
    <location>
        <begin position="434"/>
        <end position="454"/>
    </location>
</feature>
<dbReference type="PANTHER" id="PTHR48021:SF1">
    <property type="entry name" value="GH07001P-RELATED"/>
    <property type="match status" value="1"/>
</dbReference>
<feature type="transmembrane region" description="Helical" evidence="8">
    <location>
        <begin position="136"/>
        <end position="153"/>
    </location>
</feature>
<dbReference type="GeneID" id="107227409"/>
<keyword evidence="4 8" id="KW-1133">Transmembrane helix</keyword>
<accession>A0A6J0CC70</accession>
<dbReference type="PANTHER" id="PTHR48021">
    <property type="match status" value="1"/>
</dbReference>
<evidence type="ECO:0000256" key="8">
    <source>
        <dbReference type="SAM" id="Phobius"/>
    </source>
</evidence>
<dbReference type="AlphaFoldDB" id="A0A6J0CC70"/>
<dbReference type="PRINTS" id="PR00171">
    <property type="entry name" value="SUGRTRNSPORT"/>
</dbReference>
<evidence type="ECO:0000256" key="6">
    <source>
        <dbReference type="ARBA" id="ARBA00023180"/>
    </source>
</evidence>
<dbReference type="CDD" id="cd17358">
    <property type="entry name" value="MFS_GLUT6_8_Class3_like"/>
    <property type="match status" value="1"/>
</dbReference>
<dbReference type="GO" id="GO:0051119">
    <property type="term" value="F:sugar transmembrane transporter activity"/>
    <property type="evidence" value="ECO:0007669"/>
    <property type="project" value="InterPro"/>
</dbReference>
<gene>
    <name evidence="11" type="primary">LOC107227409</name>
</gene>
<dbReference type="KEGG" id="nlo:107227409"/>
<keyword evidence="7" id="KW-0813">Transport</keyword>
<feature type="transmembrane region" description="Helical" evidence="8">
    <location>
        <begin position="301"/>
        <end position="327"/>
    </location>
</feature>
<dbReference type="InterPro" id="IPR005829">
    <property type="entry name" value="Sugar_transporter_CS"/>
</dbReference>